<dbReference type="SMART" id="SM00448">
    <property type="entry name" value="REC"/>
    <property type="match status" value="1"/>
</dbReference>
<feature type="domain" description="Response regulatory" evidence="3">
    <location>
        <begin position="7"/>
        <end position="125"/>
    </location>
</feature>
<keyword evidence="5" id="KW-1185">Reference proteome</keyword>
<dbReference type="InterPro" id="IPR011006">
    <property type="entry name" value="CheY-like_superfamily"/>
</dbReference>
<dbReference type="Proteomes" id="UP000176562">
    <property type="component" value="Chromosome"/>
</dbReference>
<evidence type="ECO:0000313" key="4">
    <source>
        <dbReference type="EMBL" id="AOZ70030.1"/>
    </source>
</evidence>
<dbReference type="PROSITE" id="PS50110">
    <property type="entry name" value="RESPONSE_REGULATORY"/>
    <property type="match status" value="1"/>
</dbReference>
<dbReference type="STRING" id="1850250.LPB142_12445"/>
<feature type="modified residue" description="4-aspartylphosphate" evidence="2">
    <location>
        <position position="57"/>
    </location>
</feature>
<evidence type="ECO:0000256" key="2">
    <source>
        <dbReference type="PROSITE-ProRule" id="PRU00169"/>
    </source>
</evidence>
<dbReference type="AlphaFoldDB" id="A0A1D9ME27"/>
<dbReference type="Gene3D" id="3.40.50.2300">
    <property type="match status" value="1"/>
</dbReference>
<dbReference type="GO" id="GO:0000160">
    <property type="term" value="P:phosphorelay signal transduction system"/>
    <property type="evidence" value="ECO:0007669"/>
    <property type="project" value="InterPro"/>
</dbReference>
<evidence type="ECO:0000256" key="1">
    <source>
        <dbReference type="ARBA" id="ARBA00022553"/>
    </source>
</evidence>
<dbReference type="PANTHER" id="PTHR44591">
    <property type="entry name" value="STRESS RESPONSE REGULATOR PROTEIN 1"/>
    <property type="match status" value="1"/>
</dbReference>
<dbReference type="EMBL" id="CP017781">
    <property type="protein sequence ID" value="AOZ70030.1"/>
    <property type="molecule type" value="Genomic_DNA"/>
</dbReference>
<dbReference type="RefSeq" id="WP_071166573.1">
    <property type="nucleotide sequence ID" value="NZ_CP017781.1"/>
</dbReference>
<evidence type="ECO:0000259" key="3">
    <source>
        <dbReference type="PROSITE" id="PS50110"/>
    </source>
</evidence>
<protein>
    <recommendedName>
        <fullName evidence="3">Response regulatory domain-containing protein</fullName>
    </recommendedName>
</protein>
<sequence length="131" mass="14170">MAGPLHSILNVEDDEDIAEVAVMTLEMLGGFRVVHCASGCAALERFAAEAPQLVLMDVMMPGMDGPETLRRLREMPGAARSVPVIFMTARAQVHEQAAYRSLGALGVIVKPFDPDRLTAEITTLRESHDAP</sequence>
<dbReference type="SUPFAM" id="SSF52172">
    <property type="entry name" value="CheY-like"/>
    <property type="match status" value="1"/>
</dbReference>
<evidence type="ECO:0000313" key="5">
    <source>
        <dbReference type="Proteomes" id="UP000176562"/>
    </source>
</evidence>
<name>A0A1D9ME27_9RHOB</name>
<dbReference type="PANTHER" id="PTHR44591:SF3">
    <property type="entry name" value="RESPONSE REGULATORY DOMAIN-CONTAINING PROTEIN"/>
    <property type="match status" value="1"/>
</dbReference>
<accession>A0A1D9ME27</accession>
<reference evidence="4 5" key="1">
    <citation type="submission" date="2016-10" db="EMBL/GenBank/DDBJ databases">
        <title>Rhodobacter sp. LPB0142, isolated from sea water.</title>
        <authorList>
            <person name="Kim E."/>
            <person name="Yi H."/>
        </authorList>
    </citation>
    <scope>NUCLEOTIDE SEQUENCE [LARGE SCALE GENOMIC DNA]</scope>
    <source>
        <strain evidence="4 5">LPB0142</strain>
    </source>
</reference>
<keyword evidence="1 2" id="KW-0597">Phosphoprotein</keyword>
<dbReference type="KEGG" id="rhp:LPB142_12445"/>
<gene>
    <name evidence="4" type="ORF">LPB142_12445</name>
</gene>
<dbReference type="Pfam" id="PF00072">
    <property type="entry name" value="Response_reg"/>
    <property type="match status" value="1"/>
</dbReference>
<dbReference type="InterPro" id="IPR001789">
    <property type="entry name" value="Sig_transdc_resp-reg_receiver"/>
</dbReference>
<dbReference type="InterPro" id="IPR050595">
    <property type="entry name" value="Bact_response_regulator"/>
</dbReference>
<proteinExistence type="predicted"/>
<organism evidence="4 5">
    <name type="scientific">Rhodobacter xanthinilyticus</name>
    <dbReference type="NCBI Taxonomy" id="1850250"/>
    <lineage>
        <taxon>Bacteria</taxon>
        <taxon>Pseudomonadati</taxon>
        <taxon>Pseudomonadota</taxon>
        <taxon>Alphaproteobacteria</taxon>
        <taxon>Rhodobacterales</taxon>
        <taxon>Rhodobacter group</taxon>
        <taxon>Rhodobacter</taxon>
    </lineage>
</organism>